<dbReference type="InterPro" id="IPR024983">
    <property type="entry name" value="CHAT_dom"/>
</dbReference>
<evidence type="ECO:0000313" key="3">
    <source>
        <dbReference type="Proteomes" id="UP000717696"/>
    </source>
</evidence>
<proteinExistence type="predicted"/>
<dbReference type="Proteomes" id="UP000717696">
    <property type="component" value="Unassembled WGS sequence"/>
</dbReference>
<evidence type="ECO:0000313" key="2">
    <source>
        <dbReference type="EMBL" id="KAH7139870.1"/>
    </source>
</evidence>
<comment type="caution">
    <text evidence="2">The sequence shown here is derived from an EMBL/GenBank/DDBJ whole genome shotgun (WGS) entry which is preliminary data.</text>
</comment>
<protein>
    <submittedName>
        <fullName evidence="2">CHAT domain-containing protein</fullName>
    </submittedName>
</protein>
<dbReference type="OrthoDB" id="5040840at2759"/>
<organism evidence="2 3">
    <name type="scientific">Dactylonectria estremocensis</name>
    <dbReference type="NCBI Taxonomy" id="1079267"/>
    <lineage>
        <taxon>Eukaryota</taxon>
        <taxon>Fungi</taxon>
        <taxon>Dikarya</taxon>
        <taxon>Ascomycota</taxon>
        <taxon>Pezizomycotina</taxon>
        <taxon>Sordariomycetes</taxon>
        <taxon>Hypocreomycetidae</taxon>
        <taxon>Hypocreales</taxon>
        <taxon>Nectriaceae</taxon>
        <taxon>Dactylonectria</taxon>
    </lineage>
</organism>
<dbReference type="EMBL" id="JAGMUU010000014">
    <property type="protein sequence ID" value="KAH7139870.1"/>
    <property type="molecule type" value="Genomic_DNA"/>
</dbReference>
<gene>
    <name evidence="2" type="ORF">B0J13DRAFT_638902</name>
</gene>
<reference evidence="2" key="1">
    <citation type="journal article" date="2021" name="Nat. Commun.">
        <title>Genetic determinants of endophytism in the Arabidopsis root mycobiome.</title>
        <authorList>
            <person name="Mesny F."/>
            <person name="Miyauchi S."/>
            <person name="Thiergart T."/>
            <person name="Pickel B."/>
            <person name="Atanasova L."/>
            <person name="Karlsson M."/>
            <person name="Huettel B."/>
            <person name="Barry K.W."/>
            <person name="Haridas S."/>
            <person name="Chen C."/>
            <person name="Bauer D."/>
            <person name="Andreopoulos W."/>
            <person name="Pangilinan J."/>
            <person name="LaButti K."/>
            <person name="Riley R."/>
            <person name="Lipzen A."/>
            <person name="Clum A."/>
            <person name="Drula E."/>
            <person name="Henrissat B."/>
            <person name="Kohler A."/>
            <person name="Grigoriev I.V."/>
            <person name="Martin F.M."/>
            <person name="Hacquard S."/>
        </authorList>
    </citation>
    <scope>NUCLEOTIDE SEQUENCE</scope>
    <source>
        <strain evidence="2">MPI-CAGE-AT-0021</strain>
    </source>
</reference>
<evidence type="ECO:0000259" key="1">
    <source>
        <dbReference type="Pfam" id="PF12770"/>
    </source>
</evidence>
<dbReference type="Pfam" id="PF12770">
    <property type="entry name" value="CHAT"/>
    <property type="match status" value="1"/>
</dbReference>
<name>A0A9P9EL80_9HYPO</name>
<feature type="domain" description="CHAT" evidence="1">
    <location>
        <begin position="1047"/>
        <end position="1376"/>
    </location>
</feature>
<keyword evidence="3" id="KW-1185">Reference proteome</keyword>
<sequence length="1386" mass="152628">MDFRNISNFFGGSILFDDYRLDLQDVEARIGTFVSKSTADDSITVYLLQGLLSAIKGEFASSEALLSLASLLARETGDARLISRCETYEFLLFAITTELPMSRFHDDTDGDWRKLSDAQAGAYARRQKFIENRSVVWSSLTELDLLERDIVNKSAQYSLKLRVGAFPHHPAYHTHTAILFNSSIPFPPPMAAEADRLGLRATSRHLRRLNAEYLLAGASEQGTYELEQLYQECLSDGDLTGAGNCQLILGDNCLSLPFTSPVVLNISLMNRVSSRLTPWHDDLETMHPLRNNARADQKYDRAYELFCEAGSIRGTAAVCFRRGCIALAEYLNSLFLRNGMPIPAPGLVTSRTAAESQLDYALDLYQGDGCMVKLVSAHRIILKILVSCPPDTFQKPAGGAYDAVPDAASIGSWARENANMGIARLAGLLFLGVGRLLSTTHRNLDAASLCCACAKSCFRGAEERILELHATIQHAKLHESCGNMDMARSYLDAGQGVLLRAIDQIDPLTQTVVSNEDRHSLEMIRTNKITDLDSAASSIYAHNPRAGAWKTQLQTLLPGHGGSTVNAMLNSLISNFLSPSTNATSTNPGTGRGTITGVSVAEPAAQELAQPPADESTGQPSMANLFKQFFGGSMDAIANIRQKYYTAIANRKKALVVYNDWEQGQEYLQSVLQSLDQPGGVKSLELYSIRAAVLQHLERYDVIQQWLPEAIPTMFGGRLPTASDKFRELFTDPNPELEAMNQQLIRQHGERSLALCFIAQDWELGIQVLRKIQQQAPDLLDQLHAESGESSWVSMVYIAAIEEHSDNLESSFRWLIKALDVVEASRSKLTDVADRRELLDVIQSAELFAGLARLSLRFPASQDSEDLGQLTDIWAFHGPTWADEALFFLEQGRARVLLDLLTPEQMSQDFLDWSYRLRREEVELRTSSIADARGGDGDLAAYLARLRSDMREEAESPSRAMILARLHQPHFAANATKLYMAIPEDAIVVHINPSRDGVLILYISRKGIELARLSSFTDQRMERHVLQYLKLFKKVNVHNLPSKVVCQALLEELSEEIILPARQLIDSKSHLIFVPSQSLNKFPFSALLFGGEPLFLQKDVSVVPSLSVLQSLVQSSRNRPQDRTSMRAAVIYKVPLKTDRVPLNISAGAAIEIARRLGCEPDPAHKVSLDAFREGYEKSDVVIIGTHGLQSGASAWESNIELQEPLRVLELVRLRSHAALVVFEACVSGVGEGSLGNDVLGFAHSVLSSGASAFLGALWEVSDKASAMLMSFFFRELTATAAPSTTSGSQAPAGPSSLAACLRRAQIRLYQSDARTAKAVLEDFRAACTALDPTHISTAHLKKILNALNAVIAREDGDVQFDYSHPFFWAPFVLVGHASISLSKAI</sequence>
<accession>A0A9P9EL80</accession>